<gene>
    <name evidence="2" type="ORF">H3H32_15400</name>
</gene>
<dbReference type="Pfam" id="PF21209">
    <property type="entry name" value="Bac_rhamnosid-like_N"/>
    <property type="match status" value="1"/>
</dbReference>
<dbReference type="Proteomes" id="UP000515369">
    <property type="component" value="Chromosome"/>
</dbReference>
<accession>A0A7G5H4X8</accession>
<evidence type="ECO:0000313" key="2">
    <source>
        <dbReference type="EMBL" id="QMW06170.1"/>
    </source>
</evidence>
<dbReference type="Gene3D" id="2.60.120.260">
    <property type="entry name" value="Galactose-binding domain-like"/>
    <property type="match status" value="1"/>
</dbReference>
<dbReference type="AlphaFoldDB" id="A0A7G5H4X8"/>
<dbReference type="EMBL" id="CP059732">
    <property type="protein sequence ID" value="QMW06170.1"/>
    <property type="molecule type" value="Genomic_DNA"/>
</dbReference>
<keyword evidence="3" id="KW-1185">Reference proteome</keyword>
<sequence>MNIYYGESPEETRDTAHAETTDFLQINQTQQHDSVMELTKAFRYVNVQFDGNVSRNGVSMLYEQT</sequence>
<feature type="domain" description="Alpha-rhamnosidase-like N-terminal" evidence="1">
    <location>
        <begin position="1"/>
        <end position="47"/>
    </location>
</feature>
<organism evidence="2 3">
    <name type="scientific">Spirosoma foliorum</name>
    <dbReference type="NCBI Taxonomy" id="2710596"/>
    <lineage>
        <taxon>Bacteria</taxon>
        <taxon>Pseudomonadati</taxon>
        <taxon>Bacteroidota</taxon>
        <taxon>Cytophagia</taxon>
        <taxon>Cytophagales</taxon>
        <taxon>Cytophagaceae</taxon>
        <taxon>Spirosoma</taxon>
    </lineage>
</organism>
<dbReference type="KEGG" id="sfol:H3H32_15400"/>
<dbReference type="InterPro" id="IPR048932">
    <property type="entry name" value="Rhamnosid-like_N_bacteroidetes"/>
</dbReference>
<evidence type="ECO:0000313" key="3">
    <source>
        <dbReference type="Proteomes" id="UP000515369"/>
    </source>
</evidence>
<reference evidence="2 3" key="1">
    <citation type="submission" date="2020-07" db="EMBL/GenBank/DDBJ databases">
        <title>Spirosoma foliorum sp. nov., isolated from the leaves on the Nejang mountain Korea, Republic of.</title>
        <authorList>
            <person name="Ho H."/>
            <person name="Lee Y.-J."/>
            <person name="Nurcahyanto D.-A."/>
            <person name="Kim S.-G."/>
        </authorList>
    </citation>
    <scope>NUCLEOTIDE SEQUENCE [LARGE SCALE GENOMIC DNA]</scope>
    <source>
        <strain evidence="2 3">PL0136</strain>
    </source>
</reference>
<name>A0A7G5H4X8_9BACT</name>
<proteinExistence type="predicted"/>
<protein>
    <recommendedName>
        <fullName evidence="1">Alpha-rhamnosidase-like N-terminal domain-containing protein</fullName>
    </recommendedName>
</protein>
<evidence type="ECO:0000259" key="1">
    <source>
        <dbReference type="Pfam" id="PF21209"/>
    </source>
</evidence>